<evidence type="ECO:0000256" key="1">
    <source>
        <dbReference type="ARBA" id="ARBA00038283"/>
    </source>
</evidence>
<evidence type="ECO:0000259" key="3">
    <source>
        <dbReference type="Pfam" id="PF01051"/>
    </source>
</evidence>
<evidence type="ECO:0000313" key="4">
    <source>
        <dbReference type="EMBL" id="CAB3774189.1"/>
    </source>
</evidence>
<comment type="similarity">
    <text evidence="1">Belongs to the initiator RepB protein family.</text>
</comment>
<evidence type="ECO:0000256" key="2">
    <source>
        <dbReference type="SAM" id="Coils"/>
    </source>
</evidence>
<dbReference type="AlphaFoldDB" id="A0A6J5F5W5"/>
<dbReference type="Gene3D" id="1.10.10.10">
    <property type="entry name" value="Winged helix-like DNA-binding domain superfamily/Winged helix DNA-binding domain"/>
    <property type="match status" value="1"/>
</dbReference>
<keyword evidence="2" id="KW-0175">Coiled coil</keyword>
<dbReference type="Pfam" id="PF21205">
    <property type="entry name" value="Rep3_C"/>
    <property type="match status" value="1"/>
</dbReference>
<dbReference type="GO" id="GO:0003887">
    <property type="term" value="F:DNA-directed DNA polymerase activity"/>
    <property type="evidence" value="ECO:0007669"/>
    <property type="project" value="InterPro"/>
</dbReference>
<evidence type="ECO:0000313" key="5">
    <source>
        <dbReference type="Proteomes" id="UP000494363"/>
    </source>
</evidence>
<dbReference type="InterPro" id="IPR036390">
    <property type="entry name" value="WH_DNA-bd_sf"/>
</dbReference>
<keyword evidence="5" id="KW-1185">Reference proteome</keyword>
<organism evidence="4 5">
    <name type="scientific">Paraburkholderia humisilvae</name>
    <dbReference type="NCBI Taxonomy" id="627669"/>
    <lineage>
        <taxon>Bacteria</taxon>
        <taxon>Pseudomonadati</taxon>
        <taxon>Pseudomonadota</taxon>
        <taxon>Betaproteobacteria</taxon>
        <taxon>Burkholderiales</taxon>
        <taxon>Burkholderiaceae</taxon>
        <taxon>Paraburkholderia</taxon>
    </lineage>
</organism>
<protein>
    <recommendedName>
        <fullName evidence="3">Initiator Rep protein WH1 domain-containing protein</fullName>
    </recommendedName>
</protein>
<dbReference type="SUPFAM" id="SSF46785">
    <property type="entry name" value="Winged helix' DNA-binding domain"/>
    <property type="match status" value="1"/>
</dbReference>
<feature type="domain" description="Initiator Rep protein WH1" evidence="3">
    <location>
        <begin position="44"/>
        <end position="176"/>
    </location>
</feature>
<sequence>MAETPISQSNSKATPLQLALDIFSDLSANDLPLAESTREIGFVRSNLFATINGLSLTARRIVDAAYFIAAQEGQARDVYDVDFSYFRWLMRYDSRNLAHLRQRIIEAQRALVEVTDTPLDRAPTEDDKWSSVHLLGDVEIVRGRIQLCVSEKILRHIIQPYQSHWLSLRISTALTLAMARAIYDRLLLYGQGGVTEWYALEDILSWPGKIGKSAGEFKVFRSRYLEPAAEQINQLTDFDISWDSRVDRDSHRTSHIRFRAVRKQGSEAAKAGLPPSMYGTLRDELGLEAEDFEAIALRRAEWTDAHLERAIEFTQFKLSQGKITRSARGFFMKALAEGWKVSGADRIIAENQERHQQERERARMAQEAAQQEVRSSEAAADAAQNARIRQDRMQGAAWIEGADERVQTDLLRAFLAAPLYGKRALSRAGVHADQVTLDSVRHLQSIWASFCDYAYSKLKKTRAVS</sequence>
<dbReference type="EMBL" id="CADIKH010000100">
    <property type="protein sequence ID" value="CAB3774189.1"/>
    <property type="molecule type" value="Genomic_DNA"/>
</dbReference>
<name>A0A6J5F5W5_9BURK</name>
<dbReference type="Proteomes" id="UP000494363">
    <property type="component" value="Unassembled WGS sequence"/>
</dbReference>
<accession>A0A6J5F5W5</accession>
<gene>
    <name evidence="4" type="ORF">LMG29542_07637</name>
</gene>
<proteinExistence type="inferred from homology"/>
<dbReference type="RefSeq" id="WP_175232888.1">
    <property type="nucleotide sequence ID" value="NZ_CADIKH010000100.1"/>
</dbReference>
<dbReference type="InterPro" id="IPR036388">
    <property type="entry name" value="WH-like_DNA-bd_sf"/>
</dbReference>
<dbReference type="InterPro" id="IPR000525">
    <property type="entry name" value="Initiator_Rep_WH1"/>
</dbReference>
<dbReference type="Pfam" id="PF01051">
    <property type="entry name" value="Rep3_N"/>
    <property type="match status" value="1"/>
</dbReference>
<reference evidence="4 5" key="1">
    <citation type="submission" date="2020-04" db="EMBL/GenBank/DDBJ databases">
        <authorList>
            <person name="De Canck E."/>
        </authorList>
    </citation>
    <scope>NUCLEOTIDE SEQUENCE [LARGE SCALE GENOMIC DNA]</scope>
    <source>
        <strain evidence="4 5">LMG 29542</strain>
    </source>
</reference>
<feature type="coiled-coil region" evidence="2">
    <location>
        <begin position="347"/>
        <end position="386"/>
    </location>
</feature>
<dbReference type="GO" id="GO:0006270">
    <property type="term" value="P:DNA replication initiation"/>
    <property type="evidence" value="ECO:0007669"/>
    <property type="project" value="InterPro"/>
</dbReference>